<proteinExistence type="predicted"/>
<dbReference type="EMBL" id="CP021509">
    <property type="protein sequence ID" value="ARW48724.1"/>
    <property type="molecule type" value="Genomic_DNA"/>
</dbReference>
<evidence type="ECO:0000313" key="1">
    <source>
        <dbReference type="EMBL" id="ARW48724.1"/>
    </source>
</evidence>
<dbReference type="GO" id="GO:0008168">
    <property type="term" value="F:methyltransferase activity"/>
    <property type="evidence" value="ECO:0007669"/>
    <property type="project" value="InterPro"/>
</dbReference>
<gene>
    <name evidence="1" type="ORF">S1001342_02425</name>
</gene>
<dbReference type="PROSITE" id="PS00092">
    <property type="entry name" value="N6_MTASE"/>
    <property type="match status" value="1"/>
</dbReference>
<name>A0A1Y0Y8I3_ACEPA</name>
<evidence type="ECO:0000313" key="2">
    <source>
        <dbReference type="Proteomes" id="UP000196205"/>
    </source>
</evidence>
<dbReference type="InterPro" id="IPR002052">
    <property type="entry name" value="DNA_methylase_N6_adenine_CS"/>
</dbReference>
<dbReference type="OrthoDB" id="7220279at2"/>
<dbReference type="GO" id="GO:0032259">
    <property type="term" value="P:methylation"/>
    <property type="evidence" value="ECO:0007669"/>
    <property type="project" value="InterPro"/>
</dbReference>
<reference evidence="1 2" key="1">
    <citation type="submission" date="2017-05" db="EMBL/GenBank/DDBJ databases">
        <title>Genome sequence of Acetobacter pasteurianus subsp. pasteurianus strain SRCM101342.</title>
        <authorList>
            <person name="Cho S.H."/>
        </authorList>
    </citation>
    <scope>NUCLEOTIDE SEQUENCE [LARGE SCALE GENOMIC DNA]</scope>
    <source>
        <strain evidence="1 2">SRCM101342</strain>
    </source>
</reference>
<organism evidence="1 2">
    <name type="scientific">Acetobacter pasteurianus subsp. pasteurianus</name>
    <dbReference type="NCBI Taxonomy" id="481145"/>
    <lineage>
        <taxon>Bacteria</taxon>
        <taxon>Pseudomonadati</taxon>
        <taxon>Pseudomonadota</taxon>
        <taxon>Alphaproteobacteria</taxon>
        <taxon>Acetobacterales</taxon>
        <taxon>Acetobacteraceae</taxon>
        <taxon>Acetobacter</taxon>
    </lineage>
</organism>
<accession>A0A1Y0Y8I3</accession>
<dbReference type="AlphaFoldDB" id="A0A1Y0Y8I3"/>
<sequence>MGKRRSICRGSIVLRGKKPVLVLGVDGPECLVVQLIYSNPPYHRSDVDLGGSGLLLRNRIARAARVARVARSALRRMAADIGPAAEADVLRVEAAVQREMMLQTGEQISAGTIRSSWRPPKWGGCGRKIGGAPSD</sequence>
<protein>
    <submittedName>
        <fullName evidence="1">Uncharacterized protein</fullName>
    </submittedName>
</protein>
<dbReference type="Proteomes" id="UP000196205">
    <property type="component" value="Chromosome"/>
</dbReference>
<dbReference type="GO" id="GO:0003676">
    <property type="term" value="F:nucleic acid binding"/>
    <property type="evidence" value="ECO:0007669"/>
    <property type="project" value="InterPro"/>
</dbReference>
<dbReference type="RefSeq" id="WP_087652033.1">
    <property type="nucleotide sequence ID" value="NZ_CP021509.1"/>
</dbReference>